<dbReference type="HOGENOM" id="CLU_018716_2_0_9"/>
<dbReference type="EMBL" id="CP003065">
    <property type="protein sequence ID" value="AEV67348.1"/>
    <property type="molecule type" value="Genomic_DNA"/>
</dbReference>
<dbReference type="InterPro" id="IPR019196">
    <property type="entry name" value="ABC_transp_unknown"/>
</dbReference>
<proteinExistence type="predicted"/>
<keyword evidence="5" id="KW-1185">Reference proteome</keyword>
<gene>
    <name evidence="4" type="ordered locus">Clocl_0641</name>
</gene>
<evidence type="ECO:0000259" key="3">
    <source>
        <dbReference type="Pfam" id="PF23357"/>
    </source>
</evidence>
<protein>
    <submittedName>
        <fullName evidence="4">ABC-type uncharacterized transporter</fullName>
    </submittedName>
</protein>
<reference evidence="5" key="1">
    <citation type="submission" date="2011-12" db="EMBL/GenBank/DDBJ databases">
        <title>Complete sequence of Clostridium clariflavum DSM 19732.</title>
        <authorList>
            <consortium name="US DOE Joint Genome Institute"/>
            <person name="Lucas S."/>
            <person name="Han J."/>
            <person name="Lapidus A."/>
            <person name="Cheng J.-F."/>
            <person name="Goodwin L."/>
            <person name="Pitluck S."/>
            <person name="Peters L."/>
            <person name="Teshima H."/>
            <person name="Detter J.C."/>
            <person name="Han C."/>
            <person name="Tapia R."/>
            <person name="Land M."/>
            <person name="Hauser L."/>
            <person name="Kyrpides N."/>
            <person name="Ivanova N."/>
            <person name="Pagani I."/>
            <person name="Kitzmiller T."/>
            <person name="Lynd L."/>
            <person name="Izquierdo J."/>
            <person name="Woyke T."/>
        </authorList>
    </citation>
    <scope>NUCLEOTIDE SEQUENCE [LARGE SCALE GENOMIC DNA]</scope>
    <source>
        <strain evidence="5">DSM 19732 / NBRC 101661 / EBR45</strain>
    </source>
</reference>
<keyword evidence="1" id="KW-0812">Transmembrane</keyword>
<feature type="domain" description="DUF7088" evidence="3">
    <location>
        <begin position="55"/>
        <end position="151"/>
    </location>
</feature>
<feature type="transmembrane region" description="Helical" evidence="1">
    <location>
        <begin position="21"/>
        <end position="41"/>
    </location>
</feature>
<keyword evidence="1" id="KW-1133">Transmembrane helix</keyword>
<feature type="transmembrane region" description="Helical" evidence="1">
    <location>
        <begin position="455"/>
        <end position="477"/>
    </location>
</feature>
<keyword evidence="1" id="KW-0472">Membrane</keyword>
<accession>G8LUK8</accession>
<feature type="domain" description="ABC-type uncharacterised transport system" evidence="2">
    <location>
        <begin position="186"/>
        <end position="298"/>
    </location>
</feature>
<evidence type="ECO:0000256" key="1">
    <source>
        <dbReference type="SAM" id="Phobius"/>
    </source>
</evidence>
<evidence type="ECO:0000313" key="4">
    <source>
        <dbReference type="EMBL" id="AEV67348.1"/>
    </source>
</evidence>
<sequence length="482" mass="55156" precursor="true">MKSIVDKIKSIFSNKNFKYGSLFMVLSIFLIAVTVIINMIAEIDKLNVRWDLTPNKMYSIGDETKKILNELQQDVEIIFLSDRKKLEEIEGAGEMITEFLDNYDAYPKVTVKYIDPDKNPRIIKELDKEDMLGLKTDNIVVKSGNKVKKVVANELFYSDYYSNTPYFAAEQSITGAIKYVTSEKTPVVYFIEGHNERGLESEYSGLKQILENGNYIVKTLNLTVESKVPDDAEMLIFAAPKRDLSKAEAERLLDYLKSDGNAIFLFEPVFSDKRFDNFENVLNEYNISINYDRIQENDPSRHYPDDPYTFLPTVQTSEITGGEDLSDFYVLFNDSRSFSILNNYKEPLRVFPLLTSSEKAIGESYGMDEEDSMGPHFMGLAAEYNSAYKSKVLVYGNAYVFTDDGFSQFAPLSENTMKFFLASIAWMRDTTNDLVIAPKTNMYDIMNLSSRNTKLVILVTVLVVPLLIIIIGVIVWLRRKRL</sequence>
<organism evidence="4 5">
    <name type="scientific">Acetivibrio clariflavus (strain DSM 19732 / NBRC 101661 / EBR45)</name>
    <name type="common">Clostridium clariflavum</name>
    <dbReference type="NCBI Taxonomy" id="720554"/>
    <lineage>
        <taxon>Bacteria</taxon>
        <taxon>Bacillati</taxon>
        <taxon>Bacillota</taxon>
        <taxon>Clostridia</taxon>
        <taxon>Eubacteriales</taxon>
        <taxon>Oscillospiraceae</taxon>
        <taxon>Acetivibrio</taxon>
    </lineage>
</organism>
<dbReference type="Proteomes" id="UP000005435">
    <property type="component" value="Chromosome"/>
</dbReference>
<dbReference type="RefSeq" id="WP_014253979.1">
    <property type="nucleotide sequence ID" value="NC_016627.1"/>
</dbReference>
<dbReference type="eggNOG" id="COG3225">
    <property type="taxonomic scope" value="Bacteria"/>
</dbReference>
<dbReference type="InterPro" id="IPR055396">
    <property type="entry name" value="DUF7088"/>
</dbReference>
<dbReference type="STRING" id="720554.Clocl_0641"/>
<dbReference type="OrthoDB" id="9766228at2"/>
<evidence type="ECO:0000259" key="2">
    <source>
        <dbReference type="Pfam" id="PF09822"/>
    </source>
</evidence>
<dbReference type="Pfam" id="PF23357">
    <property type="entry name" value="DUF7088"/>
    <property type="match status" value="1"/>
</dbReference>
<dbReference type="Pfam" id="PF09822">
    <property type="entry name" value="ABC_transp_aux"/>
    <property type="match status" value="1"/>
</dbReference>
<evidence type="ECO:0000313" key="5">
    <source>
        <dbReference type="Proteomes" id="UP000005435"/>
    </source>
</evidence>
<name>G8LUK8_ACECE</name>
<reference evidence="4 5" key="2">
    <citation type="journal article" date="2012" name="Stand. Genomic Sci.">
        <title>Complete Genome Sequence of Clostridium clariflavum DSM 19732.</title>
        <authorList>
            <person name="Izquierdo J.A."/>
            <person name="Goodwin L."/>
            <person name="Davenport K.W."/>
            <person name="Teshima H."/>
            <person name="Bruce D."/>
            <person name="Detter C."/>
            <person name="Tapia R."/>
            <person name="Han S."/>
            <person name="Land M."/>
            <person name="Hauser L."/>
            <person name="Jeffries C.D."/>
            <person name="Han J."/>
            <person name="Pitluck S."/>
            <person name="Nolan M."/>
            <person name="Chen A."/>
            <person name="Huntemann M."/>
            <person name="Mavromatis K."/>
            <person name="Mikhailova N."/>
            <person name="Liolios K."/>
            <person name="Woyke T."/>
            <person name="Lynd L.R."/>
        </authorList>
    </citation>
    <scope>NUCLEOTIDE SEQUENCE [LARGE SCALE GENOMIC DNA]</scope>
    <source>
        <strain evidence="5">DSM 19732 / NBRC 101661 / EBR45</strain>
    </source>
</reference>
<dbReference type="AlphaFoldDB" id="G8LUK8"/>
<dbReference type="KEGG" id="ccl:Clocl_0641"/>